<dbReference type="SUPFAM" id="SSF56317">
    <property type="entry name" value="Carbon-nitrogen hydrolase"/>
    <property type="match status" value="1"/>
</dbReference>
<evidence type="ECO:0000259" key="2">
    <source>
        <dbReference type="PROSITE" id="PS50263"/>
    </source>
</evidence>
<dbReference type="GO" id="GO:0016787">
    <property type="term" value="F:hydrolase activity"/>
    <property type="evidence" value="ECO:0007669"/>
    <property type="project" value="UniProtKB-KW"/>
</dbReference>
<dbReference type="InterPro" id="IPR036526">
    <property type="entry name" value="C-N_Hydrolase_sf"/>
</dbReference>
<evidence type="ECO:0000313" key="3">
    <source>
        <dbReference type="EMBL" id="AZI59266.1"/>
    </source>
</evidence>
<dbReference type="PROSITE" id="PS50263">
    <property type="entry name" value="CN_HYDROLASE"/>
    <property type="match status" value="1"/>
</dbReference>
<proteinExistence type="inferred from homology"/>
<keyword evidence="4" id="KW-1185">Reference proteome</keyword>
<dbReference type="EMBL" id="CP034170">
    <property type="protein sequence ID" value="AZI59266.1"/>
    <property type="molecule type" value="Genomic_DNA"/>
</dbReference>
<evidence type="ECO:0000256" key="1">
    <source>
        <dbReference type="ARBA" id="ARBA00010613"/>
    </source>
</evidence>
<dbReference type="InterPro" id="IPR003010">
    <property type="entry name" value="C-N_Hydrolase"/>
</dbReference>
<feature type="domain" description="CN hydrolase" evidence="2">
    <location>
        <begin position="8"/>
        <end position="247"/>
    </location>
</feature>
<organism evidence="3 4">
    <name type="scientific">Nakamurella antarctica</name>
    <dbReference type="NCBI Taxonomy" id="1902245"/>
    <lineage>
        <taxon>Bacteria</taxon>
        <taxon>Bacillati</taxon>
        <taxon>Actinomycetota</taxon>
        <taxon>Actinomycetes</taxon>
        <taxon>Nakamurellales</taxon>
        <taxon>Nakamurellaceae</taxon>
        <taxon>Nakamurella</taxon>
    </lineage>
</organism>
<dbReference type="AlphaFoldDB" id="A0A3G8ZZ17"/>
<protein>
    <submittedName>
        <fullName evidence="3">Carbon-nitrogen hydrolase family protein</fullName>
    </submittedName>
</protein>
<gene>
    <name evidence="3" type="ORF">EH165_15090</name>
</gene>
<name>A0A3G8ZZ17_9ACTN</name>
<comment type="similarity">
    <text evidence="1">Belongs to the carbon-nitrogen hydrolase superfamily. NIT1/NIT2 family.</text>
</comment>
<dbReference type="CDD" id="cd07581">
    <property type="entry name" value="nitrilase_3"/>
    <property type="match status" value="1"/>
</dbReference>
<reference evidence="3 4" key="2">
    <citation type="submission" date="2018-12" db="EMBL/GenBank/DDBJ databases">
        <title>Nakamurella antarcticus sp. nov., isolated from Antarctica South Shetland Islands soil.</title>
        <authorList>
            <person name="Peng F."/>
        </authorList>
    </citation>
    <scope>NUCLEOTIDE SEQUENCE [LARGE SCALE GENOMIC DNA]</scope>
    <source>
        <strain evidence="3 4">S14-144</strain>
    </source>
</reference>
<sequence length="286" mass="29836">MLKGMHMLKIAVAQFEPDADPSTNLHTLIGMAKDAAGQGAQLLLAPEGSLVRFLDDPSAPTRCAEPLDGPFVAGLRRASADHDITIAAGTFTTDGSNGRVHNTLVVAQGGQLVGAYRKVHLYDAFAFVESDSVAPGDAAPPVVEIAGVAVGFATCYDLRFPELFRVLQAGGAQVLALASAWVAGPLKEEHWLTLLKARAIENTCYTIASDQVGAKSIGRSAAFDPMGLPLLDMGTVDGALAYVTVDPARVAGVREMLPAVSHIRFAVNPRPAEPTPGHPPLGSVAL</sequence>
<dbReference type="Gene3D" id="3.60.110.10">
    <property type="entry name" value="Carbon-nitrogen hydrolase"/>
    <property type="match status" value="1"/>
</dbReference>
<accession>A0A3G8ZZ17</accession>
<dbReference type="Proteomes" id="UP000268084">
    <property type="component" value="Chromosome"/>
</dbReference>
<dbReference type="PANTHER" id="PTHR23088">
    <property type="entry name" value="NITRILASE-RELATED"/>
    <property type="match status" value="1"/>
</dbReference>
<evidence type="ECO:0000313" key="4">
    <source>
        <dbReference type="Proteomes" id="UP000268084"/>
    </source>
</evidence>
<dbReference type="InterPro" id="IPR001110">
    <property type="entry name" value="UPF0012_CS"/>
</dbReference>
<dbReference type="PROSITE" id="PS01227">
    <property type="entry name" value="UPF0012"/>
    <property type="match status" value="1"/>
</dbReference>
<dbReference type="KEGG" id="nak:EH165_15090"/>
<dbReference type="Pfam" id="PF00795">
    <property type="entry name" value="CN_hydrolase"/>
    <property type="match status" value="1"/>
</dbReference>
<reference evidence="3 4" key="1">
    <citation type="submission" date="2018-11" db="EMBL/GenBank/DDBJ databases">
        <authorList>
            <person name="Da X."/>
        </authorList>
    </citation>
    <scope>NUCLEOTIDE SEQUENCE [LARGE SCALE GENOMIC DNA]</scope>
    <source>
        <strain evidence="3 4">S14-144</strain>
    </source>
</reference>
<dbReference type="OrthoDB" id="9811121at2"/>
<keyword evidence="3" id="KW-0378">Hydrolase</keyword>
<dbReference type="PANTHER" id="PTHR23088:SF27">
    <property type="entry name" value="DEAMINATED GLUTATHIONE AMIDASE"/>
    <property type="match status" value="1"/>
</dbReference>